<gene>
    <name evidence="3" type="ORF">A3F00_05180</name>
</gene>
<comment type="caution">
    <text evidence="3">The sequence shown here is derived from an EMBL/GenBank/DDBJ whole genome shotgun (WGS) entry which is preliminary data.</text>
</comment>
<evidence type="ECO:0000313" key="4">
    <source>
        <dbReference type="Proteomes" id="UP000176527"/>
    </source>
</evidence>
<dbReference type="InterPro" id="IPR008965">
    <property type="entry name" value="CBM2/CBM3_carb-bd_dom_sf"/>
</dbReference>
<evidence type="ECO:0000259" key="2">
    <source>
        <dbReference type="Pfam" id="PF00963"/>
    </source>
</evidence>
<keyword evidence="1" id="KW-1133">Transmembrane helix</keyword>
<feature type="transmembrane region" description="Helical" evidence="1">
    <location>
        <begin position="27"/>
        <end position="48"/>
    </location>
</feature>
<dbReference type="GO" id="GO:0000272">
    <property type="term" value="P:polysaccharide catabolic process"/>
    <property type="evidence" value="ECO:0007669"/>
    <property type="project" value="InterPro"/>
</dbReference>
<sequence>MDQTPNILINPETAIPIGIKKRFNLKYLFIILGAVVLIEIIIGVWVFLQKNSSAGTAPGKLAENQVSTQPGDKSVNAKLSLSSVKNEFKVGEVIPVTISIDTDSQVVDGVDVVLNFDPAALEASSASITTGTIFPEYPVAKVEKGIVRITAITSLAGVGYSGSGIFATINFKAKQKGQAKVTVDFTKGSTTDTNIVGTEFPDDMLSEVKDLEVNIK</sequence>
<dbReference type="Gene3D" id="2.60.40.680">
    <property type="match status" value="1"/>
</dbReference>
<organism evidence="3 4">
    <name type="scientific">Candidatus Daviesbacteria bacterium RIFCSPHIGHO2_12_FULL_37_11</name>
    <dbReference type="NCBI Taxonomy" id="1797777"/>
    <lineage>
        <taxon>Bacteria</taxon>
        <taxon>Candidatus Daviesiibacteriota</taxon>
    </lineage>
</organism>
<keyword evidence="1" id="KW-0472">Membrane</keyword>
<dbReference type="EMBL" id="MFDE01000040">
    <property type="protein sequence ID" value="OGE37551.1"/>
    <property type="molecule type" value="Genomic_DNA"/>
</dbReference>
<dbReference type="SUPFAM" id="SSF49384">
    <property type="entry name" value="Carbohydrate-binding domain"/>
    <property type="match status" value="1"/>
</dbReference>
<proteinExistence type="predicted"/>
<dbReference type="Proteomes" id="UP000176527">
    <property type="component" value="Unassembled WGS sequence"/>
</dbReference>
<keyword evidence="1" id="KW-0812">Transmembrane</keyword>
<feature type="domain" description="Cohesin" evidence="2">
    <location>
        <begin position="79"/>
        <end position="193"/>
    </location>
</feature>
<dbReference type="GO" id="GO:0030246">
    <property type="term" value="F:carbohydrate binding"/>
    <property type="evidence" value="ECO:0007669"/>
    <property type="project" value="InterPro"/>
</dbReference>
<dbReference type="InterPro" id="IPR002102">
    <property type="entry name" value="Cohesin_dom"/>
</dbReference>
<name>A0A1F5KAC8_9BACT</name>
<protein>
    <recommendedName>
        <fullName evidence="2">Cohesin domain-containing protein</fullName>
    </recommendedName>
</protein>
<dbReference type="Pfam" id="PF00963">
    <property type="entry name" value="Cohesin"/>
    <property type="match status" value="1"/>
</dbReference>
<reference evidence="3 4" key="1">
    <citation type="journal article" date="2016" name="Nat. Commun.">
        <title>Thousands of microbial genomes shed light on interconnected biogeochemical processes in an aquifer system.</title>
        <authorList>
            <person name="Anantharaman K."/>
            <person name="Brown C.T."/>
            <person name="Hug L.A."/>
            <person name="Sharon I."/>
            <person name="Castelle C.J."/>
            <person name="Probst A.J."/>
            <person name="Thomas B.C."/>
            <person name="Singh A."/>
            <person name="Wilkins M.J."/>
            <person name="Karaoz U."/>
            <person name="Brodie E.L."/>
            <person name="Williams K.H."/>
            <person name="Hubbard S.S."/>
            <person name="Banfield J.F."/>
        </authorList>
    </citation>
    <scope>NUCLEOTIDE SEQUENCE [LARGE SCALE GENOMIC DNA]</scope>
</reference>
<dbReference type="CDD" id="cd08547">
    <property type="entry name" value="Type_II_cohesin"/>
    <property type="match status" value="1"/>
</dbReference>
<evidence type="ECO:0000256" key="1">
    <source>
        <dbReference type="SAM" id="Phobius"/>
    </source>
</evidence>
<evidence type="ECO:0000313" key="3">
    <source>
        <dbReference type="EMBL" id="OGE37551.1"/>
    </source>
</evidence>
<dbReference type="AlphaFoldDB" id="A0A1F5KAC8"/>
<accession>A0A1F5KAC8</accession>